<dbReference type="UniPathway" id="UPA00665"/>
<feature type="active site" evidence="9">
    <location>
        <position position="109"/>
    </location>
</feature>
<feature type="active site" evidence="9">
    <location>
        <position position="128"/>
    </location>
</feature>
<keyword evidence="6 9" id="KW-0378">Hydrolase</keyword>
<dbReference type="EMBL" id="LGSS01000005">
    <property type="protein sequence ID" value="KNF08727.1"/>
    <property type="molecule type" value="Genomic_DNA"/>
</dbReference>
<dbReference type="PANTHER" id="PTHR33695:SF1">
    <property type="entry name" value="LIPOPROTEIN SIGNAL PEPTIDASE"/>
    <property type="match status" value="1"/>
</dbReference>
<keyword evidence="12" id="KW-0449">Lipoprotein</keyword>
<evidence type="ECO:0000256" key="8">
    <source>
        <dbReference type="ARBA" id="ARBA00023136"/>
    </source>
</evidence>
<comment type="function">
    <text evidence="9 10">This protein specifically catalyzes the removal of signal peptides from prolipoproteins.</text>
</comment>
<dbReference type="PANTHER" id="PTHR33695">
    <property type="entry name" value="LIPOPROTEIN SIGNAL PEPTIDASE"/>
    <property type="match status" value="1"/>
</dbReference>
<keyword evidence="5 9" id="KW-0064">Aspartyl protease</keyword>
<evidence type="ECO:0000256" key="10">
    <source>
        <dbReference type="RuleBase" id="RU000594"/>
    </source>
</evidence>
<dbReference type="Pfam" id="PF01252">
    <property type="entry name" value="Peptidase_A8"/>
    <property type="match status" value="1"/>
</dbReference>
<keyword evidence="8 9" id="KW-0472">Membrane</keyword>
<proteinExistence type="inferred from homology"/>
<comment type="pathway">
    <text evidence="9">Protein modification; lipoprotein biosynthesis (signal peptide cleavage).</text>
</comment>
<dbReference type="PROSITE" id="PS00855">
    <property type="entry name" value="SPASE_II"/>
    <property type="match status" value="1"/>
</dbReference>
<keyword evidence="3 9" id="KW-0645">Protease</keyword>
<keyword evidence="13" id="KW-1185">Reference proteome</keyword>
<reference evidence="13" key="1">
    <citation type="submission" date="2015-07" db="EMBL/GenBank/DDBJ databases">
        <title>Draft genome sequence of the purine-degrading Gottschalkia purinilyticum DSM 1384 (formerly Clostridium purinilyticum).</title>
        <authorList>
            <person name="Poehlein A."/>
            <person name="Schiel-Bengelsdorf B."/>
            <person name="Bengelsdorf F.R."/>
            <person name="Daniel R."/>
            <person name="Duerre P."/>
        </authorList>
    </citation>
    <scope>NUCLEOTIDE SEQUENCE [LARGE SCALE GENOMIC DNA]</scope>
    <source>
        <strain evidence="13">DSM 1384</strain>
    </source>
</reference>
<comment type="caution">
    <text evidence="12">The sequence shown here is derived from an EMBL/GenBank/DDBJ whole genome shotgun (WGS) entry which is preliminary data.</text>
</comment>
<evidence type="ECO:0000256" key="1">
    <source>
        <dbReference type="ARBA" id="ARBA00006139"/>
    </source>
</evidence>
<evidence type="ECO:0000313" key="12">
    <source>
        <dbReference type="EMBL" id="KNF08727.1"/>
    </source>
</evidence>
<evidence type="ECO:0000256" key="7">
    <source>
        <dbReference type="ARBA" id="ARBA00022989"/>
    </source>
</evidence>
<dbReference type="InterPro" id="IPR001872">
    <property type="entry name" value="Peptidase_A8"/>
</dbReference>
<sequence length="149" mass="17086">MIILAFIIVILDQLTKYYAVSHLAGKEPFIIIKDFFQFSYVENRGAAFGILQEQRLFFIMLTLIVILGIIVYTKINKKLSKASKTSLGMILGGAVGNFIDRLRLGYVIDFIDFKFGKVYDFPVFNIADIFIVIGTFLLMYLIITDKYEK</sequence>
<protein>
    <recommendedName>
        <fullName evidence="9">Lipoprotein signal peptidase</fullName>
        <ecNumber evidence="9">3.4.23.36</ecNumber>
    </recommendedName>
    <alternativeName>
        <fullName evidence="9">Prolipoprotein signal peptidase</fullName>
    </alternativeName>
    <alternativeName>
        <fullName evidence="9">Signal peptidase II</fullName>
        <shortName evidence="9">SPase II</shortName>
    </alternativeName>
</protein>
<name>A0A0L0WBB9_GOTPU</name>
<evidence type="ECO:0000256" key="3">
    <source>
        <dbReference type="ARBA" id="ARBA00022670"/>
    </source>
</evidence>
<evidence type="ECO:0000256" key="9">
    <source>
        <dbReference type="HAMAP-Rule" id="MF_00161"/>
    </source>
</evidence>
<dbReference type="GO" id="GO:0006508">
    <property type="term" value="P:proteolysis"/>
    <property type="evidence" value="ECO:0007669"/>
    <property type="project" value="UniProtKB-KW"/>
</dbReference>
<dbReference type="PRINTS" id="PR00781">
    <property type="entry name" value="LIPOSIGPTASE"/>
</dbReference>
<keyword evidence="2 9" id="KW-1003">Cell membrane</keyword>
<feature type="transmembrane region" description="Helical" evidence="9">
    <location>
        <begin position="124"/>
        <end position="143"/>
    </location>
</feature>
<dbReference type="GO" id="GO:0004190">
    <property type="term" value="F:aspartic-type endopeptidase activity"/>
    <property type="evidence" value="ECO:0007669"/>
    <property type="project" value="UniProtKB-UniRule"/>
</dbReference>
<evidence type="ECO:0000256" key="6">
    <source>
        <dbReference type="ARBA" id="ARBA00022801"/>
    </source>
</evidence>
<evidence type="ECO:0000256" key="4">
    <source>
        <dbReference type="ARBA" id="ARBA00022692"/>
    </source>
</evidence>
<dbReference type="AlphaFoldDB" id="A0A0L0WBB9"/>
<evidence type="ECO:0000313" key="13">
    <source>
        <dbReference type="Proteomes" id="UP000037267"/>
    </source>
</evidence>
<keyword evidence="7 9" id="KW-1133">Transmembrane helix</keyword>
<dbReference type="RefSeq" id="WP_050354830.1">
    <property type="nucleotide sequence ID" value="NZ_LGSS01000005.1"/>
</dbReference>
<comment type="similarity">
    <text evidence="1 9 11">Belongs to the peptidase A8 family.</text>
</comment>
<keyword evidence="4 9" id="KW-0812">Transmembrane</keyword>
<feature type="transmembrane region" description="Helical" evidence="9">
    <location>
        <begin position="56"/>
        <end position="75"/>
    </location>
</feature>
<gene>
    <name evidence="9 12" type="primary">lspA</name>
    <name evidence="12" type="ORF">CLPU_5c00340</name>
</gene>
<evidence type="ECO:0000256" key="11">
    <source>
        <dbReference type="RuleBase" id="RU004181"/>
    </source>
</evidence>
<dbReference type="EC" id="3.4.23.36" evidence="9"/>
<evidence type="ECO:0000256" key="5">
    <source>
        <dbReference type="ARBA" id="ARBA00022750"/>
    </source>
</evidence>
<comment type="catalytic activity">
    <reaction evidence="9 10">
        <text>Release of signal peptides from bacterial membrane prolipoproteins. Hydrolyzes -Xaa-Yaa-Zaa-|-(S,diacylglyceryl)Cys-, in which Xaa is hydrophobic (preferably Leu), and Yaa (Ala or Ser) and Zaa (Gly or Ala) have small, neutral side chains.</text>
        <dbReference type="EC" id="3.4.23.36"/>
    </reaction>
</comment>
<comment type="caution">
    <text evidence="9">Lacks conserved residue(s) required for the propagation of feature annotation.</text>
</comment>
<comment type="subcellular location">
    <subcellularLocation>
        <location evidence="9">Cell membrane</location>
        <topology evidence="9">Multi-pass membrane protein</topology>
    </subcellularLocation>
</comment>
<dbReference type="NCBIfam" id="TIGR00077">
    <property type="entry name" value="lspA"/>
    <property type="match status" value="1"/>
</dbReference>
<accession>A0A0L0WBB9</accession>
<dbReference type="HAMAP" id="MF_00161">
    <property type="entry name" value="LspA"/>
    <property type="match status" value="1"/>
</dbReference>
<evidence type="ECO:0000256" key="2">
    <source>
        <dbReference type="ARBA" id="ARBA00022475"/>
    </source>
</evidence>
<dbReference type="STRING" id="1503.CLPU_5c00340"/>
<dbReference type="OrthoDB" id="9810259at2"/>
<dbReference type="GO" id="GO:0005886">
    <property type="term" value="C:plasma membrane"/>
    <property type="evidence" value="ECO:0007669"/>
    <property type="project" value="UniProtKB-SubCell"/>
</dbReference>
<organism evidence="12 13">
    <name type="scientific">Gottschalkia purinilytica</name>
    <name type="common">Clostridium purinilyticum</name>
    <dbReference type="NCBI Taxonomy" id="1503"/>
    <lineage>
        <taxon>Bacteria</taxon>
        <taxon>Bacillati</taxon>
        <taxon>Bacillota</taxon>
        <taxon>Tissierellia</taxon>
        <taxon>Tissierellales</taxon>
        <taxon>Gottschalkiaceae</taxon>
        <taxon>Gottschalkia</taxon>
    </lineage>
</organism>
<dbReference type="PATRIC" id="fig|1503.3.peg.2556"/>
<dbReference type="Proteomes" id="UP000037267">
    <property type="component" value="Unassembled WGS sequence"/>
</dbReference>